<dbReference type="OrthoDB" id="2093222at2759"/>
<evidence type="ECO:0000313" key="3">
    <source>
        <dbReference type="Proteomes" id="UP000243459"/>
    </source>
</evidence>
<dbReference type="GO" id="GO:0047746">
    <property type="term" value="F:chlorophyllase activity"/>
    <property type="evidence" value="ECO:0007669"/>
    <property type="project" value="TreeGrafter"/>
</dbReference>
<dbReference type="OMA" id="DIPPWGE"/>
<dbReference type="SUPFAM" id="SSF53474">
    <property type="entry name" value="alpha/beta-Hydrolases"/>
    <property type="match status" value="1"/>
</dbReference>
<dbReference type="Gramene" id="ONK76543">
    <property type="protein sequence ID" value="ONK76543"/>
    <property type="gene ID" value="A4U43_C03F29360"/>
</dbReference>
<name>A0A5P1FFP7_ASPOF</name>
<dbReference type="GO" id="GO:0015996">
    <property type="term" value="P:chlorophyll catabolic process"/>
    <property type="evidence" value="ECO:0007669"/>
    <property type="project" value="UniProtKB-UniPathway"/>
</dbReference>
<dbReference type="PANTHER" id="PTHR33428">
    <property type="entry name" value="CHLOROPHYLLASE-2, CHLOROPLASTIC"/>
    <property type="match status" value="1"/>
</dbReference>
<dbReference type="UniPathway" id="UPA00674"/>
<dbReference type="PANTHER" id="PTHR33428:SF2">
    <property type="entry name" value="CHLOROPHYLLASE-2"/>
    <property type="match status" value="1"/>
</dbReference>
<dbReference type="Pfam" id="PF07224">
    <property type="entry name" value="Chlorophyllase"/>
    <property type="match status" value="1"/>
</dbReference>
<evidence type="ECO:0000313" key="2">
    <source>
        <dbReference type="EMBL" id="ONK76543.1"/>
    </source>
</evidence>
<feature type="region of interest" description="Disordered" evidence="1">
    <location>
        <begin position="19"/>
        <end position="38"/>
    </location>
</feature>
<dbReference type="InterPro" id="IPR029058">
    <property type="entry name" value="AB_hydrolase_fold"/>
</dbReference>
<proteinExistence type="predicted"/>
<keyword evidence="3" id="KW-1185">Reference proteome</keyword>
<dbReference type="InterPro" id="IPR017395">
    <property type="entry name" value="Chlorophyllase-like"/>
</dbReference>
<protein>
    <submittedName>
        <fullName evidence="2">Uncharacterized protein</fullName>
    </submittedName>
</protein>
<gene>
    <name evidence="2" type="ORF">A4U43_C03F29360</name>
</gene>
<dbReference type="Gene3D" id="3.40.50.1820">
    <property type="entry name" value="alpha/beta hydrolase"/>
    <property type="match status" value="1"/>
</dbReference>
<organism evidence="2 3">
    <name type="scientific">Asparagus officinalis</name>
    <name type="common">Garden asparagus</name>
    <dbReference type="NCBI Taxonomy" id="4686"/>
    <lineage>
        <taxon>Eukaryota</taxon>
        <taxon>Viridiplantae</taxon>
        <taxon>Streptophyta</taxon>
        <taxon>Embryophyta</taxon>
        <taxon>Tracheophyta</taxon>
        <taxon>Spermatophyta</taxon>
        <taxon>Magnoliopsida</taxon>
        <taxon>Liliopsida</taxon>
        <taxon>Asparagales</taxon>
        <taxon>Asparagaceae</taxon>
        <taxon>Asparagoideae</taxon>
        <taxon>Asparagus</taxon>
    </lineage>
</organism>
<dbReference type="AlphaFoldDB" id="A0A5P1FFP7"/>
<evidence type="ECO:0000256" key="1">
    <source>
        <dbReference type="SAM" id="MobiDB-lite"/>
    </source>
</evidence>
<sequence>MSLPCGVFDLGKYTVDSKTVPEKDRSNPSGPNKPLLIKYPTDGEETKFPVVLLLHGYLLVNSFYSQLMHHVASHGFIVIAPQLYSIACLDCEGEIQSAATLTDWLIDNLAPALPGIKPNLNKLVISGHSRGGKDAFALALGLAKTKLEFSALIGICPVDGPLGGIQTFPPVLTHNPHSFDLNMPTLVIGSGLGGVPRISCLNWPCAPKGLSHEEFFKECRAPSWYFVGNEYGHMDVLDDETEGLKGIISNCTCKNGKERKPMRLFVGGVMVAFIRGYLDGDKKDLEAIRDDPKLAPIEFSVATR</sequence>
<dbReference type="EMBL" id="CM007383">
    <property type="protein sequence ID" value="ONK76543.1"/>
    <property type="molecule type" value="Genomic_DNA"/>
</dbReference>
<dbReference type="Proteomes" id="UP000243459">
    <property type="component" value="Chromosome 3"/>
</dbReference>
<reference evidence="3" key="1">
    <citation type="journal article" date="2017" name="Nat. Commun.">
        <title>The asparagus genome sheds light on the origin and evolution of a young Y chromosome.</title>
        <authorList>
            <person name="Harkess A."/>
            <person name="Zhou J."/>
            <person name="Xu C."/>
            <person name="Bowers J.E."/>
            <person name="Van der Hulst R."/>
            <person name="Ayyampalayam S."/>
            <person name="Mercati F."/>
            <person name="Riccardi P."/>
            <person name="McKain M.R."/>
            <person name="Kakrana A."/>
            <person name="Tang H."/>
            <person name="Ray J."/>
            <person name="Groenendijk J."/>
            <person name="Arikit S."/>
            <person name="Mathioni S.M."/>
            <person name="Nakano M."/>
            <person name="Shan H."/>
            <person name="Telgmann-Rauber A."/>
            <person name="Kanno A."/>
            <person name="Yue Z."/>
            <person name="Chen H."/>
            <person name="Li W."/>
            <person name="Chen Y."/>
            <person name="Xu X."/>
            <person name="Zhang Y."/>
            <person name="Luo S."/>
            <person name="Chen H."/>
            <person name="Gao J."/>
            <person name="Mao Z."/>
            <person name="Pires J.C."/>
            <person name="Luo M."/>
            <person name="Kudrna D."/>
            <person name="Wing R.A."/>
            <person name="Meyers B.C."/>
            <person name="Yi K."/>
            <person name="Kong H."/>
            <person name="Lavrijsen P."/>
            <person name="Sunseri F."/>
            <person name="Falavigna A."/>
            <person name="Ye Y."/>
            <person name="Leebens-Mack J.H."/>
            <person name="Chen G."/>
        </authorList>
    </citation>
    <scope>NUCLEOTIDE SEQUENCE [LARGE SCALE GENOMIC DNA]</scope>
    <source>
        <strain evidence="3">cv. DH0086</strain>
    </source>
</reference>
<accession>A0A5P1FFP7</accession>